<dbReference type="EMBL" id="JASBWR010000028">
    <property type="protein sequence ID" value="KAJ9106708.1"/>
    <property type="molecule type" value="Genomic_DNA"/>
</dbReference>
<keyword evidence="2" id="KW-1185">Reference proteome</keyword>
<gene>
    <name evidence="1" type="ORF">QFC19_003020</name>
</gene>
<evidence type="ECO:0000313" key="1">
    <source>
        <dbReference type="EMBL" id="KAJ9106708.1"/>
    </source>
</evidence>
<evidence type="ECO:0000313" key="2">
    <source>
        <dbReference type="Proteomes" id="UP001241377"/>
    </source>
</evidence>
<sequence>MEYLKEVDDRGQGGNDAKVAPRQPPSSYRPRSTSPHRPSHARAASTPIGYIPQHNRPPVGERTGLIRSFSTADIEGINETVDYAGTKPAGADSDEARGADPNGAAKSGVSWTLRFGGLMALVGALICRKVAPTKTEKAMRRRLAEMQEETAESEV</sequence>
<organism evidence="1 2">
    <name type="scientific">Naganishia cerealis</name>
    <dbReference type="NCBI Taxonomy" id="610337"/>
    <lineage>
        <taxon>Eukaryota</taxon>
        <taxon>Fungi</taxon>
        <taxon>Dikarya</taxon>
        <taxon>Basidiomycota</taxon>
        <taxon>Agaricomycotina</taxon>
        <taxon>Tremellomycetes</taxon>
        <taxon>Filobasidiales</taxon>
        <taxon>Filobasidiaceae</taxon>
        <taxon>Naganishia</taxon>
    </lineage>
</organism>
<reference evidence="1" key="1">
    <citation type="submission" date="2023-04" db="EMBL/GenBank/DDBJ databases">
        <title>Draft Genome sequencing of Naganishia species isolated from polar environments using Oxford Nanopore Technology.</title>
        <authorList>
            <person name="Leo P."/>
            <person name="Venkateswaran K."/>
        </authorList>
    </citation>
    <scope>NUCLEOTIDE SEQUENCE</scope>
    <source>
        <strain evidence="1">MNA-CCFEE 5261</strain>
    </source>
</reference>
<comment type="caution">
    <text evidence="1">The sequence shown here is derived from an EMBL/GenBank/DDBJ whole genome shotgun (WGS) entry which is preliminary data.</text>
</comment>
<dbReference type="Proteomes" id="UP001241377">
    <property type="component" value="Unassembled WGS sequence"/>
</dbReference>
<accession>A0ACC2W5H7</accession>
<name>A0ACC2W5H7_9TREE</name>
<proteinExistence type="predicted"/>
<protein>
    <submittedName>
        <fullName evidence="1">Uncharacterized protein</fullName>
    </submittedName>
</protein>